<accession>A0AAN7VHJ1</accession>
<name>A0AAN7VHJ1_9COLE</name>
<reference evidence="2 3" key="1">
    <citation type="journal article" date="2024" name="Insects">
        <title>An Improved Chromosome-Level Genome Assembly of the Firefly Pyrocoelia pectoralis.</title>
        <authorList>
            <person name="Fu X."/>
            <person name="Meyer-Rochow V.B."/>
            <person name="Ballantyne L."/>
            <person name="Zhu X."/>
        </authorList>
    </citation>
    <scope>NUCLEOTIDE SEQUENCE [LARGE SCALE GENOMIC DNA]</scope>
    <source>
        <strain evidence="2">XCY_ONT2</strain>
    </source>
</reference>
<organism evidence="2 3">
    <name type="scientific">Pyrocoelia pectoralis</name>
    <dbReference type="NCBI Taxonomy" id="417401"/>
    <lineage>
        <taxon>Eukaryota</taxon>
        <taxon>Metazoa</taxon>
        <taxon>Ecdysozoa</taxon>
        <taxon>Arthropoda</taxon>
        <taxon>Hexapoda</taxon>
        <taxon>Insecta</taxon>
        <taxon>Pterygota</taxon>
        <taxon>Neoptera</taxon>
        <taxon>Endopterygota</taxon>
        <taxon>Coleoptera</taxon>
        <taxon>Polyphaga</taxon>
        <taxon>Elateriformia</taxon>
        <taxon>Elateroidea</taxon>
        <taxon>Lampyridae</taxon>
        <taxon>Lampyrinae</taxon>
        <taxon>Pyrocoelia</taxon>
    </lineage>
</organism>
<protein>
    <submittedName>
        <fullName evidence="2">Uncharacterized protein</fullName>
    </submittedName>
</protein>
<sequence>MDSDPAVTRDDDHDHDHPYRIYLIITVVVGAIILQIVGVLLCCKDRWKAKRKARRAASQESAGTTTGDQVAKVVSIVKETKKGKTFVATADEEAQVALLAAPLEGGNRRSASIHEGPESEIHIHTNIIKVKHIIP</sequence>
<proteinExistence type="predicted"/>
<evidence type="ECO:0000313" key="3">
    <source>
        <dbReference type="Proteomes" id="UP001329430"/>
    </source>
</evidence>
<dbReference type="Proteomes" id="UP001329430">
    <property type="component" value="Chromosome 2"/>
</dbReference>
<keyword evidence="1" id="KW-1133">Transmembrane helix</keyword>
<evidence type="ECO:0000313" key="2">
    <source>
        <dbReference type="EMBL" id="KAK5648925.1"/>
    </source>
</evidence>
<dbReference type="AlphaFoldDB" id="A0AAN7VHJ1"/>
<comment type="caution">
    <text evidence="2">The sequence shown here is derived from an EMBL/GenBank/DDBJ whole genome shotgun (WGS) entry which is preliminary data.</text>
</comment>
<dbReference type="EMBL" id="JAVRBK010000002">
    <property type="protein sequence ID" value="KAK5648925.1"/>
    <property type="molecule type" value="Genomic_DNA"/>
</dbReference>
<evidence type="ECO:0000256" key="1">
    <source>
        <dbReference type="SAM" id="Phobius"/>
    </source>
</evidence>
<gene>
    <name evidence="2" type="ORF">RI129_003817</name>
</gene>
<keyword evidence="1" id="KW-0472">Membrane</keyword>
<keyword evidence="1" id="KW-0812">Transmembrane</keyword>
<feature type="transmembrane region" description="Helical" evidence="1">
    <location>
        <begin position="20"/>
        <end position="43"/>
    </location>
</feature>
<keyword evidence="3" id="KW-1185">Reference proteome</keyword>